<protein>
    <recommendedName>
        <fullName evidence="5">BEACH domain-containing protein</fullName>
    </recommendedName>
</protein>
<dbReference type="CDD" id="cd06071">
    <property type="entry name" value="Beach"/>
    <property type="match status" value="1"/>
</dbReference>
<dbReference type="InterPro" id="IPR050865">
    <property type="entry name" value="BEACH_Domain"/>
</dbReference>
<dbReference type="SUPFAM" id="SSF50729">
    <property type="entry name" value="PH domain-like"/>
    <property type="match status" value="1"/>
</dbReference>
<comment type="caution">
    <text evidence="3">The sequence shown here is derived from an EMBL/GenBank/DDBJ whole genome shotgun (WGS) entry which is preliminary data.</text>
</comment>
<dbReference type="EMBL" id="MPUH01000868">
    <property type="protein sequence ID" value="OMJ72860.1"/>
    <property type="molecule type" value="Genomic_DNA"/>
</dbReference>
<feature type="domain" description="BEACH-type PH" evidence="2">
    <location>
        <begin position="1823"/>
        <end position="1935"/>
    </location>
</feature>
<name>A0A1R2B8E7_9CILI</name>
<evidence type="ECO:0008006" key="5">
    <source>
        <dbReference type="Google" id="ProtNLM"/>
    </source>
</evidence>
<dbReference type="InterPro" id="IPR001680">
    <property type="entry name" value="WD40_rpt"/>
</dbReference>
<evidence type="ECO:0000259" key="2">
    <source>
        <dbReference type="PROSITE" id="PS51783"/>
    </source>
</evidence>
<reference evidence="3 4" key="1">
    <citation type="submission" date="2016-11" db="EMBL/GenBank/DDBJ databases">
        <title>The macronuclear genome of Stentor coeruleus: a giant cell with tiny introns.</title>
        <authorList>
            <person name="Slabodnick M."/>
            <person name="Ruby J.G."/>
            <person name="Reiff S.B."/>
            <person name="Swart E.C."/>
            <person name="Gosai S."/>
            <person name="Prabakaran S."/>
            <person name="Witkowska E."/>
            <person name="Larue G.E."/>
            <person name="Fisher S."/>
            <person name="Freeman R.M."/>
            <person name="Gunawardena J."/>
            <person name="Chu W."/>
            <person name="Stover N.A."/>
            <person name="Gregory B.D."/>
            <person name="Nowacki M."/>
            <person name="Derisi J."/>
            <person name="Roy S.W."/>
            <person name="Marshall W.F."/>
            <person name="Sood P."/>
        </authorList>
    </citation>
    <scope>NUCLEOTIDE SEQUENCE [LARGE SCALE GENOMIC DNA]</scope>
    <source>
        <strain evidence="3">WM001</strain>
    </source>
</reference>
<dbReference type="InterPro" id="IPR015943">
    <property type="entry name" value="WD40/YVTN_repeat-like_dom_sf"/>
</dbReference>
<dbReference type="Pfam" id="PF02138">
    <property type="entry name" value="Beach"/>
    <property type="match status" value="1"/>
</dbReference>
<dbReference type="InterPro" id="IPR023362">
    <property type="entry name" value="PH-BEACH_dom"/>
</dbReference>
<organism evidence="3 4">
    <name type="scientific">Stentor coeruleus</name>
    <dbReference type="NCBI Taxonomy" id="5963"/>
    <lineage>
        <taxon>Eukaryota</taxon>
        <taxon>Sar</taxon>
        <taxon>Alveolata</taxon>
        <taxon>Ciliophora</taxon>
        <taxon>Postciliodesmatophora</taxon>
        <taxon>Heterotrichea</taxon>
        <taxon>Heterotrichida</taxon>
        <taxon>Stentoridae</taxon>
        <taxon>Stentor</taxon>
    </lineage>
</organism>
<dbReference type="SMART" id="SM01026">
    <property type="entry name" value="Beach"/>
    <property type="match status" value="1"/>
</dbReference>
<accession>A0A1R2B8E7</accession>
<evidence type="ECO:0000313" key="4">
    <source>
        <dbReference type="Proteomes" id="UP000187209"/>
    </source>
</evidence>
<dbReference type="SMART" id="SM00320">
    <property type="entry name" value="WD40"/>
    <property type="match status" value="2"/>
</dbReference>
<feature type="domain" description="BEACH" evidence="1">
    <location>
        <begin position="1943"/>
        <end position="2233"/>
    </location>
</feature>
<dbReference type="InterPro" id="IPR000409">
    <property type="entry name" value="BEACH_dom"/>
</dbReference>
<dbReference type="Gene3D" id="2.30.29.30">
    <property type="entry name" value="Pleckstrin-homology domain (PH domain)/Phosphotyrosine-binding domain (PTB)"/>
    <property type="match status" value="1"/>
</dbReference>
<proteinExistence type="predicted"/>
<dbReference type="PROSITE" id="PS50197">
    <property type="entry name" value="BEACH"/>
    <property type="match status" value="1"/>
</dbReference>
<dbReference type="InterPro" id="IPR011993">
    <property type="entry name" value="PH-like_dom_sf"/>
</dbReference>
<dbReference type="Proteomes" id="UP000187209">
    <property type="component" value="Unassembled WGS sequence"/>
</dbReference>
<dbReference type="OrthoDB" id="26681at2759"/>
<evidence type="ECO:0000313" key="3">
    <source>
        <dbReference type="EMBL" id="OMJ72860.1"/>
    </source>
</evidence>
<dbReference type="InterPro" id="IPR013320">
    <property type="entry name" value="ConA-like_dom_sf"/>
</dbReference>
<dbReference type="Pfam" id="PF14844">
    <property type="entry name" value="PH_BEACH"/>
    <property type="match status" value="1"/>
</dbReference>
<dbReference type="PANTHER" id="PTHR13743:SF112">
    <property type="entry name" value="BEACH DOMAIN-CONTAINING PROTEIN"/>
    <property type="match status" value="1"/>
</dbReference>
<gene>
    <name evidence="3" type="ORF">SteCoe_28600</name>
</gene>
<keyword evidence="4" id="KW-1185">Reference proteome</keyword>
<dbReference type="PROSITE" id="PS51783">
    <property type="entry name" value="PH_BEACH"/>
    <property type="match status" value="1"/>
</dbReference>
<dbReference type="SUPFAM" id="SSF49899">
    <property type="entry name" value="Concanavalin A-like lectins/glucanases"/>
    <property type="match status" value="1"/>
</dbReference>
<dbReference type="InterPro" id="IPR036322">
    <property type="entry name" value="WD40_repeat_dom_sf"/>
</dbReference>
<dbReference type="InterPro" id="IPR036372">
    <property type="entry name" value="BEACH_dom_sf"/>
</dbReference>
<dbReference type="Gene3D" id="2.60.120.200">
    <property type="match status" value="1"/>
</dbReference>
<dbReference type="Gene3D" id="1.10.1540.10">
    <property type="entry name" value="BEACH domain"/>
    <property type="match status" value="1"/>
</dbReference>
<sequence length="2611" mass="307135">MFQNDAKSQLKNVKQTWKSYKSNSSLESFYSLCYIYELALLEDREKLINKKKFRSELIINLSNLLGFYNNNQISPEKAIEQSNSLFVILYHGIKSHKFNHNDNNLVNMVLDSLSKLLYKNDESNFIHAQMAAKLVKVFYLFANTYSKGSKAVIAIHNFSRLVLDLASQEKTQILSQIIIPSDTSTTFSPDYIDLLLLSLEVFSISSQKILNDNDFRLYRPIFTQTIKLLKLTSEDPNHQKSTLCINKFVSLINTVVYLSYKQIIAKKFLESYTDSIYDLSISLIIYSVTQGVELKNGILADNNTLAMLLKSIIGLLSKAFQQIFKDQSPIPINTGLVGLRIIQTCIEKLSKIQGTFDDLSMKCFAHYSITFLHEVYIQSENSELFRSEIKILSLILKDPFIIYNYLFKNTWNIILLAYTQFFGDRRCTQDFVLAIINSIKKHRDDDYYLEVIFAKIRLLIDKKKELFVLLLKVRLTEDLITDAFEGQDDCVSKQAINIIETLIEQNIISNVGVLSVLKAILRVVVMSNSFENDNSESSAEIQSDQELIKSLKDIRAKFNSPNDMANLKKPLTVFQNFENFIFKILYTCKSETVQLFLSYLESSKKTKTILWLINILNNVLNQKTFRDFIVSQHFTDMVNLLINILEKPWKNAKLIVNLWSTGILCLNKIMTKQSFIYIENIFFDTLGLVSVLRRLEYKEIKEEICMHCIECIFEICLSEDNFIKYPNFIPLLIHMACTSYSTLTEQSQKKFSLMLENTINLEILAKLKVFSIILYNFSQSPHLKFWPKFTKTLKSLMSISFTLSDLSYWVNFYTSCESDLIQKRLLKLLKSALKISMKDFGFKKYLYLLNKNIIKITDFQIKNQQNSLFILKDEFSLSFWIYPINPLLWEIFSIKCPQKLSFSLENFTLILHDGKTYKLKTPMKPSQWNLVTITFNKKKSKTSQVKVYQNNQEIPFNKSQPKISNRITMIKSLKLKQNTYGDIKIFGALTGIYLFSKELSPIMIYTLWNLGPIIKFPHFPIDIPDNVRNAYSNLHKIFIYDFLYNEINSYEPYNNIINISHTDIFDTLKVYGFEKFIGEINTNLLNTDFIQYFYKIVLYIIKKNYISNFVDEDFIRSFAYYVNQRVFNEKNCSVLSKIYNECNVRGRSILAGSLLYCKEFFMFFKKDKNIFNILIGKYRLVHSFSRENLFMFCLLISDESVMQIMSMIEFYLGEENDMERYRKDLIEIFGYFLKAENYLLAEGLLKIILKFRYTYCKMNKHVSIILSAVNRFKNSSRLVIEILLVSNSFCIQNSEKSSNFPFFYKIFSLIDYLLPKQLDIHFIDFLLKEGYNEDSPIDFLKYNFIDLVMKRIYFIDSKEIKDLILKHIRYNADVINQAIVGRDIFFEWVNKYIEFSEEKAVQVLNMIINLSYSDKQQGVFLYLMMNKPNALIYSMILEKNIGGDVNNEYFYLFSRVLNSSEKKIEYLYKCFKIMKDSKYFIDKIVKSYELINPELLELRPNKILNIGSMLAVQYIIYLSDGMGEFLSQNQEFPFFKDFLSNPKINYFNCYQTSTNIELKFSEQFLAIFVFTELFRNYSLYSKKVIDDLNFFIIKSAFFSKLSDFFSSNFEFIKNCINIYESEKSSLNFRTKQTQTSCDIVNNMHTQDGADLLEILDCAEWKVINLSLIYLKKIFRGKCSNEEMIIESIPDNKISSFDIILYSYKKMLEKIDKIYQGFSEEYPTRFLYKMYLDTYKNEKKWFKAKRVLNDEPVENIKVRQVYDKYGRWSTISPNPTEKMIFNIKNPLINDSLTMFPQDHDLSDLTSLESFAKDLSLSQLKLLETVNSNYTMIFKVERIKVEGAFFGNFYITPHFIELIFCGEKKPQKPDFDDSLPSFGMIPKHKRYIWYLSEFKEIIRKRFLHKHIALEFITIEGKSYYINFFKENHREEVINIFKTWGHISIPSKIPTTEINTAKNLWKQNKISNFEYLMILNKYSSRSCNDLSQYPIFPWIISEYSSEFISFQDKFIQRILKYPVRAQNENIRNSLKERYENWNFSNLDPFHYGSHYSCPAIVLYYTIRLEPYKTQAKDFQGGKFDIADRLFLSFLKAWRGCVDIKSTSCKELIPELFFSSYIFNNFTQETLGITHDKIKVINIEPPKWAESNWDFLVKHRMILESPSVSEELPNWIDLIFGIKQINEPIKCYNIFCPYTYESKYNEECEKSPKEIVQLREQMYHFGQCPIVLFDNETHEKKKYVKNEYIFYKVVYMNYAKEYSFGKFAKNIINPGLPFCIFYLSKYVLVLRLVDRQVFMTKYKHFDNEVLKLVDDYVLKNYVFCNFFEFREILISGDLCHWQIKVLRNGFEVMFEKFLLAGMDCSQALLIYDLKGQILRSLFWHSGIVTCVSCTGDYVFSGSIDSSIVSWKLTNDIVVNTFPITLSAKTHRKVFKEFSLSPKHIFSGHSTPVTYLQVLESYSLLISFSIPNTVLIHDIKNAECLYKINKQAHIIQVSEMGIIGLYTQQIAEFFGVNKDLIRDEEQILPDMIIDVVFSCSGDFVLECYEDTIVVRDFCKRNSSYDIECSAKCLAVHPKERNIAYLQIENNGKWEVGLLALEHDMETKEKKDFLSEYTIVE</sequence>
<dbReference type="SUPFAM" id="SSF50978">
    <property type="entry name" value="WD40 repeat-like"/>
    <property type="match status" value="1"/>
</dbReference>
<dbReference type="PANTHER" id="PTHR13743">
    <property type="entry name" value="BEIGE/BEACH-RELATED"/>
    <property type="match status" value="1"/>
</dbReference>
<dbReference type="Gene3D" id="2.130.10.10">
    <property type="entry name" value="YVTN repeat-like/Quinoprotein amine dehydrogenase"/>
    <property type="match status" value="1"/>
</dbReference>
<evidence type="ECO:0000259" key="1">
    <source>
        <dbReference type="PROSITE" id="PS50197"/>
    </source>
</evidence>
<dbReference type="SUPFAM" id="SSF81837">
    <property type="entry name" value="BEACH domain"/>
    <property type="match status" value="1"/>
</dbReference>